<evidence type="ECO:0000313" key="12">
    <source>
        <dbReference type="Proteomes" id="UP000322876"/>
    </source>
</evidence>
<dbReference type="NCBIfam" id="TIGR00125">
    <property type="entry name" value="cyt_tran_rel"/>
    <property type="match status" value="1"/>
</dbReference>
<reference evidence="11 12" key="1">
    <citation type="submission" date="2019-06" db="EMBL/GenBank/DDBJ databases">
        <title>Genomic insights into carbon and energy metabolism of Deferribacter autotrophicus revealed new metabolic traits in the phylum Deferribacteres.</title>
        <authorList>
            <person name="Slobodkin A.I."/>
            <person name="Slobodkina G.B."/>
            <person name="Allioux M."/>
            <person name="Alain K."/>
            <person name="Jebbar M."/>
            <person name="Shadrin V."/>
            <person name="Kublanov I.V."/>
            <person name="Toshchakov S.V."/>
            <person name="Bonch-Osmolovskaya E.A."/>
        </authorList>
    </citation>
    <scope>NUCLEOTIDE SEQUENCE [LARGE SCALE GENOMIC DNA]</scope>
    <source>
        <strain evidence="11 12">SL50</strain>
    </source>
</reference>
<comment type="catalytic activity">
    <reaction evidence="8 9">
        <text>(R)-4'-phosphopantetheine + ATP + H(+) = 3'-dephospho-CoA + diphosphate</text>
        <dbReference type="Rhea" id="RHEA:19801"/>
        <dbReference type="ChEBI" id="CHEBI:15378"/>
        <dbReference type="ChEBI" id="CHEBI:30616"/>
        <dbReference type="ChEBI" id="CHEBI:33019"/>
        <dbReference type="ChEBI" id="CHEBI:57328"/>
        <dbReference type="ChEBI" id="CHEBI:61723"/>
        <dbReference type="EC" id="2.7.7.3"/>
    </reaction>
</comment>
<dbReference type="NCBIfam" id="TIGR01510">
    <property type="entry name" value="coaD_prev_kdtB"/>
    <property type="match status" value="1"/>
</dbReference>
<comment type="subcellular location">
    <subcellularLocation>
        <location evidence="9">Cytoplasm</location>
    </subcellularLocation>
</comment>
<feature type="binding site" evidence="9">
    <location>
        <begin position="8"/>
        <end position="9"/>
    </location>
    <ligand>
        <name>ATP</name>
        <dbReference type="ChEBI" id="CHEBI:30616"/>
    </ligand>
</feature>
<sequence length="162" mass="18760">MNAIYPGTFDPLTNGHLDIIERGAKMFDSLIVAVAENKRKKPLFTLDERVKMIKESVAHLHNVEIEPFSILLVDFMKEKNVNIILRGLRVVSDFEYELQLALMNRKLYQECETVFLMPNKKYIFLSSSMVREIASLGGDVSCFVPEPVNKYIYRKFHDKRGT</sequence>
<feature type="binding site" evidence="9">
    <location>
        <position position="86"/>
    </location>
    <ligand>
        <name>substrate</name>
    </ligand>
</feature>
<evidence type="ECO:0000256" key="2">
    <source>
        <dbReference type="ARBA" id="ARBA00022679"/>
    </source>
</evidence>
<dbReference type="PANTHER" id="PTHR21342">
    <property type="entry name" value="PHOSPHOPANTETHEINE ADENYLYLTRANSFERASE"/>
    <property type="match status" value="1"/>
</dbReference>
<dbReference type="OrthoDB" id="9806661at2"/>
<dbReference type="GO" id="GO:0005524">
    <property type="term" value="F:ATP binding"/>
    <property type="evidence" value="ECO:0007669"/>
    <property type="project" value="UniProtKB-KW"/>
</dbReference>
<dbReference type="Pfam" id="PF01467">
    <property type="entry name" value="CTP_transf_like"/>
    <property type="match status" value="1"/>
</dbReference>
<dbReference type="UniPathway" id="UPA00241">
    <property type="reaction ID" value="UER00355"/>
</dbReference>
<comment type="cofactor">
    <cofactor evidence="9">
        <name>Mg(2+)</name>
        <dbReference type="ChEBI" id="CHEBI:18420"/>
    </cofactor>
</comment>
<keyword evidence="12" id="KW-1185">Reference proteome</keyword>
<dbReference type="HAMAP" id="MF_00151">
    <property type="entry name" value="PPAT_bact"/>
    <property type="match status" value="1"/>
</dbReference>
<feature type="binding site" evidence="9">
    <location>
        <position position="72"/>
    </location>
    <ligand>
        <name>substrate</name>
    </ligand>
</feature>
<keyword evidence="3 9" id="KW-0548">Nucleotidyltransferase</keyword>
<feature type="domain" description="Cytidyltransferase-like" evidence="10">
    <location>
        <begin position="4"/>
        <end position="132"/>
    </location>
</feature>
<evidence type="ECO:0000256" key="7">
    <source>
        <dbReference type="ARBA" id="ARBA00022993"/>
    </source>
</evidence>
<proteinExistence type="inferred from homology"/>
<keyword evidence="6 9" id="KW-0460">Magnesium</keyword>
<evidence type="ECO:0000259" key="10">
    <source>
        <dbReference type="Pfam" id="PF01467"/>
    </source>
</evidence>
<feature type="binding site" evidence="9">
    <location>
        <begin position="87"/>
        <end position="89"/>
    </location>
    <ligand>
        <name>ATP</name>
        <dbReference type="ChEBI" id="CHEBI:30616"/>
    </ligand>
</feature>
<dbReference type="InterPro" id="IPR014729">
    <property type="entry name" value="Rossmann-like_a/b/a_fold"/>
</dbReference>
<organism evidence="11 12">
    <name type="scientific">Deferribacter autotrophicus</name>
    <dbReference type="NCBI Taxonomy" id="500465"/>
    <lineage>
        <taxon>Bacteria</taxon>
        <taxon>Pseudomonadati</taxon>
        <taxon>Deferribacterota</taxon>
        <taxon>Deferribacteres</taxon>
        <taxon>Deferribacterales</taxon>
        <taxon>Deferribacteraceae</taxon>
        <taxon>Deferribacter</taxon>
    </lineage>
</organism>
<name>A0A5A8F442_9BACT</name>
<feature type="binding site" evidence="9">
    <location>
        <position position="40"/>
    </location>
    <ligand>
        <name>substrate</name>
    </ligand>
</feature>
<dbReference type="AlphaFoldDB" id="A0A5A8F442"/>
<dbReference type="Gene3D" id="3.40.50.620">
    <property type="entry name" value="HUPs"/>
    <property type="match status" value="1"/>
</dbReference>
<feature type="binding site" evidence="9">
    <location>
        <position position="97"/>
    </location>
    <ligand>
        <name>ATP</name>
        <dbReference type="ChEBI" id="CHEBI:30616"/>
    </ligand>
</feature>
<dbReference type="PANTHER" id="PTHR21342:SF1">
    <property type="entry name" value="PHOSPHOPANTETHEINE ADENYLYLTRANSFERASE"/>
    <property type="match status" value="1"/>
</dbReference>
<feature type="binding site" evidence="9">
    <location>
        <position position="16"/>
    </location>
    <ligand>
        <name>ATP</name>
        <dbReference type="ChEBI" id="CHEBI:30616"/>
    </ligand>
</feature>
<feature type="site" description="Transition state stabilizer" evidence="9">
    <location>
        <position position="16"/>
    </location>
</feature>
<feature type="binding site" evidence="9">
    <location>
        <begin position="122"/>
        <end position="128"/>
    </location>
    <ligand>
        <name>ATP</name>
        <dbReference type="ChEBI" id="CHEBI:30616"/>
    </ligand>
</feature>
<dbReference type="InterPro" id="IPR001980">
    <property type="entry name" value="PPAT"/>
</dbReference>
<evidence type="ECO:0000256" key="3">
    <source>
        <dbReference type="ARBA" id="ARBA00022695"/>
    </source>
</evidence>
<evidence type="ECO:0000256" key="6">
    <source>
        <dbReference type="ARBA" id="ARBA00022842"/>
    </source>
</evidence>
<comment type="pathway">
    <text evidence="9">Cofactor biosynthesis; coenzyme A biosynthesis; CoA from (R)-pantothenate: step 4/5.</text>
</comment>
<evidence type="ECO:0000256" key="4">
    <source>
        <dbReference type="ARBA" id="ARBA00022741"/>
    </source>
</evidence>
<comment type="similarity">
    <text evidence="9">Belongs to the bacterial CoaD family.</text>
</comment>
<dbReference type="RefSeq" id="WP_149265566.1">
    <property type="nucleotide sequence ID" value="NZ_VFJB01000003.1"/>
</dbReference>
<dbReference type="EC" id="2.7.7.3" evidence="9"/>
<dbReference type="PRINTS" id="PR01020">
    <property type="entry name" value="LPSBIOSNTHSS"/>
</dbReference>
<evidence type="ECO:0000256" key="9">
    <source>
        <dbReference type="HAMAP-Rule" id="MF_00151"/>
    </source>
</evidence>
<evidence type="ECO:0000256" key="1">
    <source>
        <dbReference type="ARBA" id="ARBA00022490"/>
    </source>
</evidence>
<dbReference type="GO" id="GO:0004595">
    <property type="term" value="F:pantetheine-phosphate adenylyltransferase activity"/>
    <property type="evidence" value="ECO:0007669"/>
    <property type="project" value="UniProtKB-UniRule"/>
</dbReference>
<evidence type="ECO:0000256" key="8">
    <source>
        <dbReference type="ARBA" id="ARBA00029346"/>
    </source>
</evidence>
<feature type="binding site" evidence="9">
    <location>
        <position position="8"/>
    </location>
    <ligand>
        <name>substrate</name>
    </ligand>
</feature>
<evidence type="ECO:0000256" key="5">
    <source>
        <dbReference type="ARBA" id="ARBA00022840"/>
    </source>
</evidence>
<dbReference type="InterPro" id="IPR004821">
    <property type="entry name" value="Cyt_trans-like"/>
</dbReference>
<comment type="caution">
    <text evidence="11">The sequence shown here is derived from an EMBL/GenBank/DDBJ whole genome shotgun (WGS) entry which is preliminary data.</text>
</comment>
<dbReference type="SUPFAM" id="SSF52374">
    <property type="entry name" value="Nucleotidylyl transferase"/>
    <property type="match status" value="1"/>
</dbReference>
<keyword evidence="1 9" id="KW-0963">Cytoplasm</keyword>
<accession>A0A5A8F442</accession>
<keyword evidence="4 9" id="KW-0547">Nucleotide-binding</keyword>
<protein>
    <recommendedName>
        <fullName evidence="9">Phosphopantetheine adenylyltransferase</fullName>
        <ecNumber evidence="9">2.7.7.3</ecNumber>
    </recommendedName>
    <alternativeName>
        <fullName evidence="9">Dephospho-CoA pyrophosphorylase</fullName>
    </alternativeName>
    <alternativeName>
        <fullName evidence="9">Pantetheine-phosphate adenylyltransferase</fullName>
        <shortName evidence="9">PPAT</shortName>
    </alternativeName>
</protein>
<gene>
    <name evidence="9 11" type="primary">coaD</name>
    <name evidence="11" type="ORF">FHQ18_02330</name>
</gene>
<comment type="function">
    <text evidence="9">Reversibly transfers an adenylyl group from ATP to 4'-phosphopantetheine, yielding dephospho-CoA (dPCoA) and pyrophosphate.</text>
</comment>
<keyword evidence="7 9" id="KW-0173">Coenzyme A biosynthesis</keyword>
<dbReference type="CDD" id="cd02163">
    <property type="entry name" value="PPAT"/>
    <property type="match status" value="1"/>
</dbReference>
<keyword evidence="5 9" id="KW-0067">ATP-binding</keyword>
<keyword evidence="2 9" id="KW-0808">Transferase</keyword>
<comment type="subunit">
    <text evidence="9">Homohexamer.</text>
</comment>
<dbReference type="GO" id="GO:0005737">
    <property type="term" value="C:cytoplasm"/>
    <property type="evidence" value="ECO:0007669"/>
    <property type="project" value="UniProtKB-SubCell"/>
</dbReference>
<dbReference type="Proteomes" id="UP000322876">
    <property type="component" value="Unassembled WGS sequence"/>
</dbReference>
<dbReference type="EMBL" id="VFJB01000003">
    <property type="protein sequence ID" value="KAA0258806.1"/>
    <property type="molecule type" value="Genomic_DNA"/>
</dbReference>
<evidence type="ECO:0000313" key="11">
    <source>
        <dbReference type="EMBL" id="KAA0258806.1"/>
    </source>
</evidence>
<dbReference type="GO" id="GO:0015937">
    <property type="term" value="P:coenzyme A biosynthetic process"/>
    <property type="evidence" value="ECO:0007669"/>
    <property type="project" value="UniProtKB-UniRule"/>
</dbReference>